<evidence type="ECO:0000313" key="2">
    <source>
        <dbReference type="Proteomes" id="UP001202867"/>
    </source>
</evidence>
<dbReference type="RefSeq" id="WP_247199718.1">
    <property type="nucleotide sequence ID" value="NZ_JALKCG010000001.1"/>
</dbReference>
<dbReference type="EMBL" id="JALKCG010000001">
    <property type="protein sequence ID" value="MCK0207790.1"/>
    <property type="molecule type" value="Genomic_DNA"/>
</dbReference>
<organism evidence="1 2">
    <name type="scientific">Ancylobacter koreensis</name>
    <dbReference type="NCBI Taxonomy" id="266121"/>
    <lineage>
        <taxon>Bacteria</taxon>
        <taxon>Pseudomonadati</taxon>
        <taxon>Pseudomonadota</taxon>
        <taxon>Alphaproteobacteria</taxon>
        <taxon>Hyphomicrobiales</taxon>
        <taxon>Xanthobacteraceae</taxon>
        <taxon>Ancylobacter</taxon>
    </lineage>
</organism>
<accession>A0ABT0DKI2</accession>
<comment type="caution">
    <text evidence="1">The sequence shown here is derived from an EMBL/GenBank/DDBJ whole genome shotgun (WGS) entry which is preliminary data.</text>
</comment>
<gene>
    <name evidence="1" type="ORF">MWN33_07040</name>
</gene>
<protein>
    <submittedName>
        <fullName evidence="1">Uncharacterized protein</fullName>
    </submittedName>
</protein>
<dbReference type="Proteomes" id="UP001202867">
    <property type="component" value="Unassembled WGS sequence"/>
</dbReference>
<evidence type="ECO:0000313" key="1">
    <source>
        <dbReference type="EMBL" id="MCK0207790.1"/>
    </source>
</evidence>
<sequence length="169" mass="18350">MNLFQRIVEPLRRFGGHGQAPRRLFVDVRETATSRGFHAMAVLNLIAGHLAGVEIHALTTGAGDELSAIEVFGSDHGLPVVLHGEKQLRGVRADIVFAVREDGRILERWIGKIARRSLVGVIFPPLSARRGMLVVDGNDTPVMARSLARLIDPTLTEPSFTGRPDACAS</sequence>
<proteinExistence type="predicted"/>
<keyword evidence="2" id="KW-1185">Reference proteome</keyword>
<name>A0ABT0DKI2_9HYPH</name>
<reference evidence="1 2" key="1">
    <citation type="submission" date="2022-04" db="EMBL/GenBank/DDBJ databases">
        <authorList>
            <person name="Grouzdev D.S."/>
            <person name="Pantiukh K.S."/>
            <person name="Krutkina M.S."/>
        </authorList>
    </citation>
    <scope>NUCLEOTIDE SEQUENCE [LARGE SCALE GENOMIC DNA]</scope>
    <source>
        <strain evidence="1 2">Jip08</strain>
    </source>
</reference>
<reference evidence="2" key="2">
    <citation type="submission" date="2023-07" db="EMBL/GenBank/DDBJ databases">
        <title>Ancylobacter moscoviensis sp. nov., facultatively methylotrophic bacteria from activated sludge and the reclassification of Starkeya novella (Starkey 1934) Kelly et al. 2000 as Ancylobacter novellus comb. nov., Starkeya koreensis Im et al. 2006 as Ancylobacter koreensis comb.nov., Angulomicrobium tetraedrale Vasil'eva et al. 1986 as Ancylobacter tetraedralis comb. nov., Angulomicrobium amanitiforme Fritz et al. 2004 as Ancylobacter amanitiformis comb. nov. and Methylorhabdus multivorans Doronina et al. 1996 as Ancylobacter multivorans comb. nov. and emended description of the genus Ancylobacter.</title>
        <authorList>
            <person name="Doronina N."/>
            <person name="Chemodurova A."/>
            <person name="Grouzdev D."/>
            <person name="Koziaeva V."/>
            <person name="Shi W."/>
            <person name="Wu L."/>
            <person name="Kaparullina E."/>
        </authorList>
    </citation>
    <scope>NUCLEOTIDE SEQUENCE [LARGE SCALE GENOMIC DNA]</scope>
    <source>
        <strain evidence="2">Jip08</strain>
    </source>
</reference>